<dbReference type="Pfam" id="PF01575">
    <property type="entry name" value="MaoC_dehydratas"/>
    <property type="match status" value="1"/>
</dbReference>
<dbReference type="Gene3D" id="3.10.129.10">
    <property type="entry name" value="Hotdog Thioesterase"/>
    <property type="match status" value="1"/>
</dbReference>
<protein>
    <submittedName>
        <fullName evidence="2">MaoC family dehydratase</fullName>
    </submittedName>
</protein>
<organism evidence="2 3">
    <name type="scientific">Novosphingobium aerophilum</name>
    <dbReference type="NCBI Taxonomy" id="2839843"/>
    <lineage>
        <taxon>Bacteria</taxon>
        <taxon>Pseudomonadati</taxon>
        <taxon>Pseudomonadota</taxon>
        <taxon>Alphaproteobacteria</taxon>
        <taxon>Sphingomonadales</taxon>
        <taxon>Sphingomonadaceae</taxon>
        <taxon>Novosphingobium</taxon>
    </lineage>
</organism>
<dbReference type="PANTHER" id="PTHR42993:SF1">
    <property type="entry name" value="MAOC-LIKE DEHYDRATASE DOMAIN-CONTAINING PROTEIN"/>
    <property type="match status" value="1"/>
</dbReference>
<reference evidence="2 3" key="1">
    <citation type="submission" date="2020-08" db="EMBL/GenBank/DDBJ databases">
        <title>The genome sequence of Novosphingobium flavum 4Y4.</title>
        <authorList>
            <person name="Liu Y."/>
        </authorList>
    </citation>
    <scope>NUCLEOTIDE SEQUENCE [LARGE SCALE GENOMIC DNA]</scope>
    <source>
        <strain evidence="2 3">4Y4</strain>
    </source>
</reference>
<dbReference type="SUPFAM" id="SSF54637">
    <property type="entry name" value="Thioesterase/thiol ester dehydrase-isomerase"/>
    <property type="match status" value="1"/>
</dbReference>
<dbReference type="PANTHER" id="PTHR42993">
    <property type="entry name" value="MAOC-LIKE DEHYDRATASE DOMAIN-CONTAINING PROTEIN"/>
    <property type="match status" value="1"/>
</dbReference>
<proteinExistence type="predicted"/>
<dbReference type="CDD" id="cd03450">
    <property type="entry name" value="NodN"/>
    <property type="match status" value="1"/>
</dbReference>
<dbReference type="InterPro" id="IPR029069">
    <property type="entry name" value="HotDog_dom_sf"/>
</dbReference>
<dbReference type="EMBL" id="JACLAU010000001">
    <property type="protein sequence ID" value="MBC2650288.1"/>
    <property type="molecule type" value="Genomic_DNA"/>
</dbReference>
<dbReference type="RefSeq" id="WP_185681698.1">
    <property type="nucleotide sequence ID" value="NZ_JACLAU010000001.1"/>
</dbReference>
<dbReference type="InterPro" id="IPR002539">
    <property type="entry name" value="MaoC-like_dom"/>
</dbReference>
<dbReference type="InterPro" id="IPR039375">
    <property type="entry name" value="NodN-like"/>
</dbReference>
<evidence type="ECO:0000313" key="2">
    <source>
        <dbReference type="EMBL" id="MBC2650288.1"/>
    </source>
</evidence>
<dbReference type="Proteomes" id="UP000520156">
    <property type="component" value="Unassembled WGS sequence"/>
</dbReference>
<dbReference type="AlphaFoldDB" id="A0A7X1F4P7"/>
<evidence type="ECO:0000313" key="3">
    <source>
        <dbReference type="Proteomes" id="UP000520156"/>
    </source>
</evidence>
<gene>
    <name evidence="2" type="ORF">H7F49_01050</name>
</gene>
<sequence>MAALIFARPADLLGQEGTRLGPSDWLAIEQDRVDGFAEVTGDHQWIHVDVERAKAGPFGGTIAHGYLTMSLVNLFLPQLIEVRGFAHAVNVGADRLRFLAPVRVGSRIRGTGEIVTVEEIKGAIQAVVRVTVEIEGGEGQPTDKPACVVDTISRYFPEG</sequence>
<evidence type="ECO:0000259" key="1">
    <source>
        <dbReference type="Pfam" id="PF01575"/>
    </source>
</evidence>
<accession>A0A7X1F4P7</accession>
<name>A0A7X1F4P7_9SPHN</name>
<feature type="domain" description="MaoC-like" evidence="1">
    <location>
        <begin position="17"/>
        <end position="132"/>
    </location>
</feature>
<keyword evidence="3" id="KW-1185">Reference proteome</keyword>
<comment type="caution">
    <text evidence="2">The sequence shown here is derived from an EMBL/GenBank/DDBJ whole genome shotgun (WGS) entry which is preliminary data.</text>
</comment>